<name>A0A7V3N5S7_UNCC3</name>
<sequence length="106" mass="12589">MASVLFENYRLYKDVKIPRERDNVVMVIVVSDDVKEDEIVSKLYQYAEEGKLFWFVGFKTPKVAHKLPGELINWYIDKEGKFHGLLSNSTVEEMYEFERDKCRSFL</sequence>
<protein>
    <submittedName>
        <fullName evidence="1">Uncharacterized protein</fullName>
    </submittedName>
</protein>
<proteinExistence type="predicted"/>
<accession>A0A7V3N5S7</accession>
<dbReference type="AlphaFoldDB" id="A0A7V3N5S7"/>
<organism evidence="1">
    <name type="scientific">candidate division CPR3 bacterium</name>
    <dbReference type="NCBI Taxonomy" id="2268181"/>
    <lineage>
        <taxon>Bacteria</taxon>
        <taxon>Bacteria division CPR3</taxon>
    </lineage>
</organism>
<reference evidence="1" key="1">
    <citation type="journal article" date="2020" name="mSystems">
        <title>Genome- and Community-Level Interaction Insights into Carbon Utilization and Element Cycling Functions of Hydrothermarchaeota in Hydrothermal Sediment.</title>
        <authorList>
            <person name="Zhou Z."/>
            <person name="Liu Y."/>
            <person name="Xu W."/>
            <person name="Pan J."/>
            <person name="Luo Z.H."/>
            <person name="Li M."/>
        </authorList>
    </citation>
    <scope>NUCLEOTIDE SEQUENCE [LARGE SCALE GENOMIC DNA]</scope>
    <source>
        <strain evidence="1">SpSt-757</strain>
    </source>
</reference>
<gene>
    <name evidence="1" type="ORF">ENV41_00775</name>
</gene>
<comment type="caution">
    <text evidence="1">The sequence shown here is derived from an EMBL/GenBank/DDBJ whole genome shotgun (WGS) entry which is preliminary data.</text>
</comment>
<evidence type="ECO:0000313" key="1">
    <source>
        <dbReference type="EMBL" id="HFZ08655.1"/>
    </source>
</evidence>
<dbReference type="EMBL" id="DTGG01000024">
    <property type="protein sequence ID" value="HFZ08655.1"/>
    <property type="molecule type" value="Genomic_DNA"/>
</dbReference>